<evidence type="ECO:0000256" key="3">
    <source>
        <dbReference type="ARBA" id="ARBA00023136"/>
    </source>
</evidence>
<evidence type="ECO:0000256" key="7">
    <source>
        <dbReference type="PIRSR" id="PIRSR002854-1"/>
    </source>
</evidence>
<dbReference type="EMBL" id="OBQC01000009">
    <property type="protein sequence ID" value="SOC41094.1"/>
    <property type="molecule type" value="Genomic_DNA"/>
</dbReference>
<organism evidence="10 11">
    <name type="scientific">Ureibacillus acetophenoni</name>
    <dbReference type="NCBI Taxonomy" id="614649"/>
    <lineage>
        <taxon>Bacteria</taxon>
        <taxon>Bacillati</taxon>
        <taxon>Bacillota</taxon>
        <taxon>Bacilli</taxon>
        <taxon>Bacillales</taxon>
        <taxon>Caryophanaceae</taxon>
        <taxon>Ureibacillus</taxon>
    </lineage>
</organism>
<comment type="similarity">
    <text evidence="6">Belongs to the nlpA lipoprotein family.</text>
</comment>
<evidence type="ECO:0000256" key="4">
    <source>
        <dbReference type="ARBA" id="ARBA00023139"/>
    </source>
</evidence>
<dbReference type="RefSeq" id="WP_097150000.1">
    <property type="nucleotide sequence ID" value="NZ_OBQC01000009.1"/>
</dbReference>
<evidence type="ECO:0000256" key="8">
    <source>
        <dbReference type="SAM" id="MobiDB-lite"/>
    </source>
</evidence>
<accession>A0A285UGP1</accession>
<dbReference type="PROSITE" id="PS51257">
    <property type="entry name" value="PROKAR_LIPOPROTEIN"/>
    <property type="match status" value="1"/>
</dbReference>
<protein>
    <recommendedName>
        <fullName evidence="6">Lipoprotein</fullName>
    </recommendedName>
</protein>
<keyword evidence="5 6" id="KW-0449">Lipoprotein</keyword>
<keyword evidence="2 9" id="KW-0732">Signal</keyword>
<dbReference type="GO" id="GO:0016020">
    <property type="term" value="C:membrane"/>
    <property type="evidence" value="ECO:0007669"/>
    <property type="project" value="UniProtKB-SubCell"/>
</dbReference>
<gene>
    <name evidence="10" type="ORF">SAMN05877842_10991</name>
</gene>
<evidence type="ECO:0000256" key="2">
    <source>
        <dbReference type="ARBA" id="ARBA00022729"/>
    </source>
</evidence>
<proteinExistence type="inferred from homology"/>
<sequence>MKKLLSFLVLSLMVIILAACGASEESKTEDTNANEGTENTETENTETTEPTKLVVGASNGLHDLILEQAQPLLAEEGIELEIVPYQDYVLPNEHLESGDLDANYFQHIPYLEDEIAQKGYDFVNAGGIHVEPIGIYSQEYASLDELPDGATIIISNSVTDQGRILSLLEVEGLIKLDPDVEKTIATIDDIVENPKNLVIDNSSAPEMLVTYYEEGEGDAVVINSNFAIDAGINPLEDSIAIEGSESKYVNVIAVRAEDKDNAAIKKLVEVLRTKEIQDFIVNEWKGAVVPVSE</sequence>
<dbReference type="PIRSF" id="PIRSF002854">
    <property type="entry name" value="MetQ"/>
    <property type="match status" value="1"/>
</dbReference>
<dbReference type="PANTHER" id="PTHR30429:SF0">
    <property type="entry name" value="METHIONINE-BINDING LIPOPROTEIN METQ"/>
    <property type="match status" value="1"/>
</dbReference>
<evidence type="ECO:0000256" key="6">
    <source>
        <dbReference type="PIRNR" id="PIRNR002854"/>
    </source>
</evidence>
<dbReference type="Gene3D" id="3.40.190.10">
    <property type="entry name" value="Periplasmic binding protein-like II"/>
    <property type="match status" value="2"/>
</dbReference>
<name>A0A285UGP1_9BACL</name>
<feature type="region of interest" description="Disordered" evidence="8">
    <location>
        <begin position="25"/>
        <end position="50"/>
    </location>
</feature>
<keyword evidence="11" id="KW-1185">Reference proteome</keyword>
<dbReference type="InterPro" id="IPR004872">
    <property type="entry name" value="Lipoprotein_NlpA"/>
</dbReference>
<evidence type="ECO:0000256" key="9">
    <source>
        <dbReference type="SAM" id="SignalP"/>
    </source>
</evidence>
<feature type="chain" id="PRO_5039032909" description="Lipoprotein" evidence="9">
    <location>
        <begin position="19"/>
        <end position="293"/>
    </location>
</feature>
<dbReference type="PANTHER" id="PTHR30429">
    <property type="entry name" value="D-METHIONINE-BINDING LIPOPROTEIN METQ"/>
    <property type="match status" value="1"/>
</dbReference>
<dbReference type="OrthoDB" id="9812878at2"/>
<reference evidence="11" key="1">
    <citation type="submission" date="2017-08" db="EMBL/GenBank/DDBJ databases">
        <authorList>
            <person name="Varghese N."/>
            <person name="Submissions S."/>
        </authorList>
    </citation>
    <scope>NUCLEOTIDE SEQUENCE [LARGE SCALE GENOMIC DNA]</scope>
    <source>
        <strain evidence="11">JC23</strain>
    </source>
</reference>
<evidence type="ECO:0000256" key="5">
    <source>
        <dbReference type="ARBA" id="ARBA00023288"/>
    </source>
</evidence>
<feature type="lipid moiety-binding region" description="S-diacylglycerol cysteine" evidence="7">
    <location>
        <position position="20"/>
    </location>
</feature>
<evidence type="ECO:0000256" key="1">
    <source>
        <dbReference type="ARBA" id="ARBA00004635"/>
    </source>
</evidence>
<dbReference type="Pfam" id="PF03180">
    <property type="entry name" value="Lipoprotein_9"/>
    <property type="match status" value="1"/>
</dbReference>
<dbReference type="SUPFAM" id="SSF53850">
    <property type="entry name" value="Periplasmic binding protein-like II"/>
    <property type="match status" value="1"/>
</dbReference>
<feature type="signal peptide" evidence="9">
    <location>
        <begin position="1"/>
        <end position="18"/>
    </location>
</feature>
<evidence type="ECO:0000313" key="11">
    <source>
        <dbReference type="Proteomes" id="UP000219252"/>
    </source>
</evidence>
<evidence type="ECO:0000313" key="10">
    <source>
        <dbReference type="EMBL" id="SOC41094.1"/>
    </source>
</evidence>
<dbReference type="Proteomes" id="UP000219252">
    <property type="component" value="Unassembled WGS sequence"/>
</dbReference>
<keyword evidence="3" id="KW-0472">Membrane</keyword>
<comment type="subcellular location">
    <subcellularLocation>
        <location evidence="1">Membrane</location>
        <topology evidence="1">Lipid-anchor</topology>
    </subcellularLocation>
</comment>
<dbReference type="AlphaFoldDB" id="A0A285UGP1"/>
<keyword evidence="4" id="KW-0564">Palmitate</keyword>